<sequence>MDIYRALGLDVPILHLCVRLLAREGEAELLPLLAALRERCAAVAARLQEWTEEQCARYAEEAALRLQRLGFLAAATEPSQVVAALLRELRHLATRLGSTGLFPLEGPALVACAVPELGPELAASELAPALQTAKARLEDWRRWRPGHQLYELWFLLRGACAFDLLNQFIADWPASLRGDRGPAEEEELPAPASAGLSSLASGALVYHLVYQLGNDLLSGAAPELGTQTLSLTFSAGDLPYSTLRYEVMALLEQLAEQPFLRHASFWQRDPWPGETGAAFLLRLRLPAGEVALRQIGEVLRAASPSGWEHLLRRGLLFTGRRLF</sequence>
<comment type="caution">
    <text evidence="1">The sequence shown here is derived from an EMBL/GenBank/DDBJ whole genome shotgun (WGS) entry which is preliminary data.</text>
</comment>
<gene>
    <name evidence="1" type="ORF">A4R35_06140</name>
</gene>
<evidence type="ECO:0000313" key="2">
    <source>
        <dbReference type="Proteomes" id="UP000248706"/>
    </source>
</evidence>
<protein>
    <submittedName>
        <fullName evidence="1">Uncharacterized protein</fullName>
    </submittedName>
</protein>
<name>A0A328VBP9_9CHLR</name>
<dbReference type="RefSeq" id="WP_112427560.1">
    <property type="nucleotide sequence ID" value="NZ_MCIF01000002.1"/>
</dbReference>
<organism evidence="1 2">
    <name type="scientific">Thermogemmatispora tikiterensis</name>
    <dbReference type="NCBI Taxonomy" id="1825093"/>
    <lineage>
        <taxon>Bacteria</taxon>
        <taxon>Bacillati</taxon>
        <taxon>Chloroflexota</taxon>
        <taxon>Ktedonobacteria</taxon>
        <taxon>Thermogemmatisporales</taxon>
        <taxon>Thermogemmatisporaceae</taxon>
        <taxon>Thermogemmatispora</taxon>
    </lineage>
</organism>
<dbReference type="EMBL" id="MCIF01000002">
    <property type="protein sequence ID" value="RAQ95108.1"/>
    <property type="molecule type" value="Genomic_DNA"/>
</dbReference>
<dbReference type="OrthoDB" id="152147at2"/>
<dbReference type="AlphaFoldDB" id="A0A328VBP9"/>
<evidence type="ECO:0000313" key="1">
    <source>
        <dbReference type="EMBL" id="RAQ95108.1"/>
    </source>
</evidence>
<reference evidence="1 2" key="1">
    <citation type="submission" date="2016-08" db="EMBL/GenBank/DDBJ databases">
        <title>Analysis of Carbohydrate Active Enzymes in Thermogemmatispora T81 Reveals Carbohydrate Degradation Ability.</title>
        <authorList>
            <person name="Tomazini A."/>
            <person name="Lal S."/>
            <person name="Stott M."/>
            <person name="Henrissat B."/>
            <person name="Polikarpov I."/>
            <person name="Sparling R."/>
            <person name="Levin D.B."/>
        </authorList>
    </citation>
    <scope>NUCLEOTIDE SEQUENCE [LARGE SCALE GENOMIC DNA]</scope>
    <source>
        <strain evidence="1 2">T81</strain>
    </source>
</reference>
<dbReference type="Proteomes" id="UP000248706">
    <property type="component" value="Unassembled WGS sequence"/>
</dbReference>
<keyword evidence="2" id="KW-1185">Reference proteome</keyword>
<proteinExistence type="predicted"/>
<accession>A0A328VBP9</accession>